<feature type="compositionally biased region" description="Low complexity" evidence="1">
    <location>
        <begin position="121"/>
        <end position="137"/>
    </location>
</feature>
<sequence length="167" mass="17229">MFDESRFLNATPVTDTTMSSQSVVVSFPQSEPSIVNDHLSKYDLSLLLASSSHAVAAPTGTTNTETVTSGPSLSHVGPIFSPYVDLSSNTTTTPPEPPNSPDISPTDPPAAAGSTNPPVQPTTEPGSPVSPVTSSTVAPEITSPPGIMTHGRVGKSCPQRFTDVTIL</sequence>
<evidence type="ECO:0000313" key="3">
    <source>
        <dbReference type="Proteomes" id="UP000235145"/>
    </source>
</evidence>
<proteinExistence type="predicted"/>
<protein>
    <submittedName>
        <fullName evidence="2">Uncharacterized protein</fullName>
    </submittedName>
</protein>
<dbReference type="Proteomes" id="UP000235145">
    <property type="component" value="Unassembled WGS sequence"/>
</dbReference>
<feature type="compositionally biased region" description="Low complexity" evidence="1">
    <location>
        <begin position="57"/>
        <end position="72"/>
    </location>
</feature>
<evidence type="ECO:0000313" key="2">
    <source>
        <dbReference type="EMBL" id="KAJ0216190.1"/>
    </source>
</evidence>
<feature type="region of interest" description="Disordered" evidence="1">
    <location>
        <begin position="57"/>
        <end position="155"/>
    </location>
</feature>
<keyword evidence="3" id="KW-1185">Reference proteome</keyword>
<dbReference type="EMBL" id="NBSK02000003">
    <property type="protein sequence ID" value="KAJ0216190.1"/>
    <property type="molecule type" value="Genomic_DNA"/>
</dbReference>
<reference evidence="2 3" key="1">
    <citation type="journal article" date="2017" name="Nat. Commun.">
        <title>Genome assembly with in vitro proximity ligation data and whole-genome triplication in lettuce.</title>
        <authorList>
            <person name="Reyes-Chin-Wo S."/>
            <person name="Wang Z."/>
            <person name="Yang X."/>
            <person name="Kozik A."/>
            <person name="Arikit S."/>
            <person name="Song C."/>
            <person name="Xia L."/>
            <person name="Froenicke L."/>
            <person name="Lavelle D.O."/>
            <person name="Truco M.J."/>
            <person name="Xia R."/>
            <person name="Zhu S."/>
            <person name="Xu C."/>
            <person name="Xu H."/>
            <person name="Xu X."/>
            <person name="Cox K."/>
            <person name="Korf I."/>
            <person name="Meyers B.C."/>
            <person name="Michelmore R.W."/>
        </authorList>
    </citation>
    <scope>NUCLEOTIDE SEQUENCE [LARGE SCALE GENOMIC DNA]</scope>
    <source>
        <strain evidence="3">cv. Salinas</strain>
        <tissue evidence="2">Seedlings</tissue>
    </source>
</reference>
<accession>A0A9R1XIR7</accession>
<evidence type="ECO:0000256" key="1">
    <source>
        <dbReference type="SAM" id="MobiDB-lite"/>
    </source>
</evidence>
<name>A0A9R1XIR7_LACSA</name>
<comment type="caution">
    <text evidence="2">The sequence shown here is derived from an EMBL/GenBank/DDBJ whole genome shotgun (WGS) entry which is preliminary data.</text>
</comment>
<organism evidence="2 3">
    <name type="scientific">Lactuca sativa</name>
    <name type="common">Garden lettuce</name>
    <dbReference type="NCBI Taxonomy" id="4236"/>
    <lineage>
        <taxon>Eukaryota</taxon>
        <taxon>Viridiplantae</taxon>
        <taxon>Streptophyta</taxon>
        <taxon>Embryophyta</taxon>
        <taxon>Tracheophyta</taxon>
        <taxon>Spermatophyta</taxon>
        <taxon>Magnoliopsida</taxon>
        <taxon>eudicotyledons</taxon>
        <taxon>Gunneridae</taxon>
        <taxon>Pentapetalae</taxon>
        <taxon>asterids</taxon>
        <taxon>campanulids</taxon>
        <taxon>Asterales</taxon>
        <taxon>Asteraceae</taxon>
        <taxon>Cichorioideae</taxon>
        <taxon>Cichorieae</taxon>
        <taxon>Lactucinae</taxon>
        <taxon>Lactuca</taxon>
    </lineage>
</organism>
<dbReference type="AlphaFoldDB" id="A0A9R1XIR7"/>
<gene>
    <name evidence="2" type="ORF">LSAT_V11C300104020</name>
</gene>